<accession>G2R288</accession>
<sequence>MYEMESSKRRWRSLLPATRPPMLRRTDSSSSDASHDSRRSLGSHESEDQFAFSPVHTPAKENPPPSRAAVPRYVTDPSAGRHGLLLGKAVHTHPPNSENNSTATNDELLSPNSKSRPIAIDLPGPGSAYPTAPTSSNPTEPLSARGDIAGGYFPLHEDPESRVRVPHPFHHDADKARQSSLQQAAESSKCGTDSRPMRSSDASRPPFVPLIRSTSPSASPHTPVSSYMPSGAHQDVVLPLGKYYPTNWEKRHGKDPRHRPSTLVAHPTAPVRSEPQVPKYHDDLGSARPGSDVKRRLQQYQRDMVAQAAMAASAVLANSASTTSSAGSPSPGGLTLPAANLAAAFLKTHKPLSPRLRPVGSPGGPVTPMSLEGECYLTLRLPAAGSDAASSTAEAGDAMAAPSKETYHRRRDSRSSPVELGTVSV</sequence>
<feature type="compositionally biased region" description="Polar residues" evidence="1">
    <location>
        <begin position="178"/>
        <end position="191"/>
    </location>
</feature>
<reference evidence="2 3" key="1">
    <citation type="journal article" date="2011" name="Nat. Biotechnol.">
        <title>Comparative genomic analysis of the thermophilic biomass-degrading fungi Myceliophthora thermophila and Thielavia terrestris.</title>
        <authorList>
            <person name="Berka R.M."/>
            <person name="Grigoriev I.V."/>
            <person name="Otillar R."/>
            <person name="Salamov A."/>
            <person name="Grimwood J."/>
            <person name="Reid I."/>
            <person name="Ishmael N."/>
            <person name="John T."/>
            <person name="Darmond C."/>
            <person name="Moisan M.-C."/>
            <person name="Henrissat B."/>
            <person name="Coutinho P.M."/>
            <person name="Lombard V."/>
            <person name="Natvig D.O."/>
            <person name="Lindquist E."/>
            <person name="Schmutz J."/>
            <person name="Lucas S."/>
            <person name="Harris P."/>
            <person name="Powlowski J."/>
            <person name="Bellemare A."/>
            <person name="Taylor D."/>
            <person name="Butler G."/>
            <person name="de Vries R.P."/>
            <person name="Allijn I.E."/>
            <person name="van den Brink J."/>
            <person name="Ushinsky S."/>
            <person name="Storms R."/>
            <person name="Powell A.J."/>
            <person name="Paulsen I.T."/>
            <person name="Elbourne L.D.H."/>
            <person name="Baker S.E."/>
            <person name="Magnuson J."/>
            <person name="LaBoissiere S."/>
            <person name="Clutterbuck A.J."/>
            <person name="Martinez D."/>
            <person name="Wogulis M."/>
            <person name="de Leon A.L."/>
            <person name="Rey M.W."/>
            <person name="Tsang A."/>
        </authorList>
    </citation>
    <scope>NUCLEOTIDE SEQUENCE [LARGE SCALE GENOMIC DNA]</scope>
    <source>
        <strain evidence="3">ATCC 38088 / NRRL 8126</strain>
    </source>
</reference>
<name>G2R288_THETT</name>
<feature type="region of interest" description="Disordered" evidence="1">
    <location>
        <begin position="1"/>
        <end position="206"/>
    </location>
</feature>
<keyword evidence="3" id="KW-1185">Reference proteome</keyword>
<evidence type="ECO:0000313" key="3">
    <source>
        <dbReference type="Proteomes" id="UP000008181"/>
    </source>
</evidence>
<feature type="region of interest" description="Disordered" evidence="1">
    <location>
        <begin position="386"/>
        <end position="425"/>
    </location>
</feature>
<dbReference type="AlphaFoldDB" id="G2R288"/>
<feature type="compositionally biased region" description="Basic and acidic residues" evidence="1">
    <location>
        <begin position="33"/>
        <end position="47"/>
    </location>
</feature>
<feature type="compositionally biased region" description="Polar residues" evidence="1">
    <location>
        <begin position="94"/>
        <end position="115"/>
    </location>
</feature>
<feature type="compositionally biased region" description="Basic and acidic residues" evidence="1">
    <location>
        <begin position="155"/>
        <end position="177"/>
    </location>
</feature>
<evidence type="ECO:0000256" key="1">
    <source>
        <dbReference type="SAM" id="MobiDB-lite"/>
    </source>
</evidence>
<dbReference type="KEGG" id="ttt:THITE_2111355"/>
<organism evidence="2 3">
    <name type="scientific">Thermothielavioides terrestris (strain ATCC 38088 / NRRL 8126)</name>
    <name type="common">Thielavia terrestris</name>
    <dbReference type="NCBI Taxonomy" id="578455"/>
    <lineage>
        <taxon>Eukaryota</taxon>
        <taxon>Fungi</taxon>
        <taxon>Dikarya</taxon>
        <taxon>Ascomycota</taxon>
        <taxon>Pezizomycotina</taxon>
        <taxon>Sordariomycetes</taxon>
        <taxon>Sordariomycetidae</taxon>
        <taxon>Sordariales</taxon>
        <taxon>Chaetomiaceae</taxon>
        <taxon>Thermothielavioides</taxon>
        <taxon>Thermothielavioides terrestris</taxon>
    </lineage>
</organism>
<gene>
    <name evidence="2" type="ORF">THITE_2111355</name>
</gene>
<feature type="compositionally biased region" description="Basic and acidic residues" evidence="1">
    <location>
        <begin position="279"/>
        <end position="292"/>
    </location>
</feature>
<dbReference type="GeneID" id="11518051"/>
<dbReference type="RefSeq" id="XP_003651292.1">
    <property type="nucleotide sequence ID" value="XM_003651244.1"/>
</dbReference>
<dbReference type="HOGENOM" id="CLU_041827_0_0_1"/>
<proteinExistence type="predicted"/>
<feature type="region of interest" description="Disordered" evidence="1">
    <location>
        <begin position="272"/>
        <end position="292"/>
    </location>
</feature>
<dbReference type="eggNOG" id="ENOG502SBZM">
    <property type="taxonomic scope" value="Eukaryota"/>
</dbReference>
<dbReference type="EMBL" id="CP003010">
    <property type="protein sequence ID" value="AEO64956.1"/>
    <property type="molecule type" value="Genomic_DNA"/>
</dbReference>
<protein>
    <submittedName>
        <fullName evidence="2">Uncharacterized protein</fullName>
    </submittedName>
</protein>
<dbReference type="Proteomes" id="UP000008181">
    <property type="component" value="Chromosome 2"/>
</dbReference>
<dbReference type="OrthoDB" id="5403157at2759"/>
<evidence type="ECO:0000313" key="2">
    <source>
        <dbReference type="EMBL" id="AEO64956.1"/>
    </source>
</evidence>